<dbReference type="EMBL" id="JAPDRP010000026">
    <property type="protein sequence ID" value="KAJ9635805.1"/>
    <property type="molecule type" value="Genomic_DNA"/>
</dbReference>
<dbReference type="Proteomes" id="UP001172680">
    <property type="component" value="Unassembled WGS sequence"/>
</dbReference>
<sequence length="474" mass="53526">MSEPTDDVLKGKYPAKSHARKVVEYIKDHGGDASGVIYLEGQKTKMNEDNDQEAPFRQRRYFYYLTGCELPDCYFAYDIAADKSTLFISPINPEEVVWSGLPMTTEEALEKYDVDAVLPSTEVNGYLASSETPKSTVFAIPDQVSDHITFLPFRESKLDLLKTAIEECRVRKTPYEIALIRHANTVSTAAHTAVMRAVSTAANERELEAIFLKTCIERGCRNQAYSSIVASGTSAATLHYVRNDAPLAGKLNLLLDAGAELDCYASDITRTFPINGRFTQESREIYDIVLEMQQSCIEMLKASVLWDDVHAHAHKIAIDGLIHLGILKGPKEEIFEARTSVAFFPHGLGHYLGMDTHDTGGHANYKDQDPMFRYLRVRGEVPAGAVITVEPGIYFCRFIVEPYLEDEKHAKYIDRQVLERYWEVGGVRIEDNVLITEEGYENLTDTPKQVDEMERLIRGNRWIVLQFCGSLERL</sequence>
<proteinExistence type="predicted"/>
<evidence type="ECO:0000313" key="2">
    <source>
        <dbReference type="Proteomes" id="UP001172680"/>
    </source>
</evidence>
<accession>A0ACC2YKP2</accession>
<name>A0ACC2YKP2_9PEZI</name>
<organism evidence="1 2">
    <name type="scientific">Coniosporium tulheliwenetii</name>
    <dbReference type="NCBI Taxonomy" id="3383036"/>
    <lineage>
        <taxon>Eukaryota</taxon>
        <taxon>Fungi</taxon>
        <taxon>Dikarya</taxon>
        <taxon>Ascomycota</taxon>
        <taxon>Pezizomycotina</taxon>
        <taxon>Dothideomycetes</taxon>
        <taxon>Dothideomycetes incertae sedis</taxon>
        <taxon>Coniosporium</taxon>
    </lineage>
</organism>
<reference evidence="1" key="1">
    <citation type="submission" date="2022-10" db="EMBL/GenBank/DDBJ databases">
        <title>Culturing micro-colonial fungi from biological soil crusts in the Mojave desert and describing Neophaeococcomyces mojavensis, and introducing the new genera and species Taxawa tesnikishii.</title>
        <authorList>
            <person name="Kurbessoian T."/>
            <person name="Stajich J.E."/>
        </authorList>
    </citation>
    <scope>NUCLEOTIDE SEQUENCE</scope>
    <source>
        <strain evidence="1">JES_115</strain>
    </source>
</reference>
<keyword evidence="2" id="KW-1185">Reference proteome</keyword>
<comment type="caution">
    <text evidence="1">The sequence shown here is derived from an EMBL/GenBank/DDBJ whole genome shotgun (WGS) entry which is preliminary data.</text>
</comment>
<evidence type="ECO:0000313" key="1">
    <source>
        <dbReference type="EMBL" id="KAJ9635805.1"/>
    </source>
</evidence>
<protein>
    <submittedName>
        <fullName evidence="1">Uncharacterized protein</fullName>
    </submittedName>
</protein>
<gene>
    <name evidence="1" type="ORF">H2199_008157</name>
</gene>